<dbReference type="Pfam" id="PF07724">
    <property type="entry name" value="AAA_2"/>
    <property type="match status" value="1"/>
</dbReference>
<keyword evidence="11" id="KW-0645">Protease</keyword>
<evidence type="ECO:0000259" key="9">
    <source>
        <dbReference type="PROSITE" id="PS50151"/>
    </source>
</evidence>
<dbReference type="PROSITE" id="PS00870">
    <property type="entry name" value="CLPAB_1"/>
    <property type="match status" value="1"/>
</dbReference>
<feature type="region of interest" description="Disordered" evidence="8">
    <location>
        <begin position="823"/>
        <end position="889"/>
    </location>
</feature>
<dbReference type="Pfam" id="PF10431">
    <property type="entry name" value="ClpB_D2-small"/>
    <property type="match status" value="1"/>
</dbReference>
<feature type="region of interest" description="Disordered" evidence="8">
    <location>
        <begin position="146"/>
        <end position="182"/>
    </location>
</feature>
<evidence type="ECO:0000256" key="7">
    <source>
        <dbReference type="SAM" id="Coils"/>
    </source>
</evidence>
<dbReference type="SMART" id="SM00382">
    <property type="entry name" value="AAA"/>
    <property type="match status" value="2"/>
</dbReference>
<dbReference type="GO" id="GO:0005737">
    <property type="term" value="C:cytoplasm"/>
    <property type="evidence" value="ECO:0007669"/>
    <property type="project" value="TreeGrafter"/>
</dbReference>
<comment type="caution">
    <text evidence="11">The sequence shown here is derived from an EMBL/GenBank/DDBJ whole genome shotgun (WGS) entry which is preliminary data.</text>
</comment>
<dbReference type="InterPro" id="IPR018368">
    <property type="entry name" value="ClpA/B_CS1"/>
</dbReference>
<feature type="compositionally biased region" description="Low complexity" evidence="8">
    <location>
        <begin position="858"/>
        <end position="883"/>
    </location>
</feature>
<evidence type="ECO:0000256" key="3">
    <source>
        <dbReference type="ARBA" id="ARBA00022840"/>
    </source>
</evidence>
<keyword evidence="4 6" id="KW-0143">Chaperone</keyword>
<dbReference type="Gene3D" id="1.10.1780.10">
    <property type="entry name" value="Clp, N-terminal domain"/>
    <property type="match status" value="1"/>
</dbReference>
<evidence type="ECO:0000256" key="4">
    <source>
        <dbReference type="ARBA" id="ARBA00023186"/>
    </source>
</evidence>
<feature type="compositionally biased region" description="Gly residues" evidence="8">
    <location>
        <begin position="154"/>
        <end position="170"/>
    </location>
</feature>
<evidence type="ECO:0000259" key="10">
    <source>
        <dbReference type="PROSITE" id="PS51903"/>
    </source>
</evidence>
<dbReference type="Gene3D" id="3.40.50.300">
    <property type="entry name" value="P-loop containing nucleotide triphosphate hydrolases"/>
    <property type="match status" value="2"/>
</dbReference>
<feature type="compositionally biased region" description="Acidic residues" evidence="8">
    <location>
        <begin position="823"/>
        <end position="833"/>
    </location>
</feature>
<dbReference type="EMBL" id="PDEP01000006">
    <property type="protein sequence ID" value="PEN06995.1"/>
    <property type="molecule type" value="Genomic_DNA"/>
</dbReference>
<sequence length="889" mass="98353">MEGNFSNRVRDVISYSREEAIRLGHDYIGTEHLLLGIIREGEGIAIKILRNLGCDLMKLKKSVEETVRSQGSALSVGNIPLTKQAEKVLKITYLEAKLYKSDVIGTEHLLLSLLRDNENIAAQILQQGFSVTYDAVRNELDSIISGKASSSTTGSGGGSGGGGLSSGYGKEGGKMEKSKTPVLDNFGRDLTEMAEENELDPIVGRQKEIERVAQVLSRRKKNNPVLIGEPGVGKTAIAEGLAMRIVERKVSRVLYDKRIVTLDLASLVAGTKYRGQFEERMKAVMKELEKNPEVVLFIDEIHTIVGAGGASGSLDASNMIKPALARGDLQCIGATTLDEYRQNIEKDGALDRRFQKILVDPSTPEETINILTNIKKYYEEHHNVRYSAEAIKLAVQLSDRYITERFLPDKAIDVVDEAGARVHLSNIEVPQEILDLEEEIEEVREEKNQVVKSQRFEEAARLRDSEKKLQEKLEEAKREWEKDSETQIHDVTTQNIAEVVAMMTGIPVDKISEPEQRKLLEMEDALKERVVGQDEAIKKLSKAIRRTRAGLKDPEKPIGSFIFLGPTGVGKTELAKVLTEYLFDSQDSLIRIDMSEYMEKFAVSRLVGAPPGYVGYEEGGQLTEKVRRKPYSVILLDEIEKAHPDVFNILLQVLDDGVLTDGLGRRVDFRNTIIIMTSNIGANDIKSLGQGIGFSQGSGETMNYQTMKSTVEDALKNVFNPEFLNRIDDVIVFHALEREDIFEIIDIMSDDLFNRAQELGLTIEIDQSAKSFLTDKGFDPKYGARPLRRAIQKYVEDPMAEDILHDRITPGDTVTLMHHEDDEELSFDVEEGEAPAGKDGDEETFDDVSGLLDGGNGSVSSGPSPSSGPGAPPSSDKPAPGGAQRATEE</sequence>
<keyword evidence="1 5" id="KW-0677">Repeat</keyword>
<dbReference type="PRINTS" id="PR00300">
    <property type="entry name" value="CLPPROTEASEA"/>
</dbReference>
<dbReference type="InterPro" id="IPR028299">
    <property type="entry name" value="ClpA/B_CS2"/>
</dbReference>
<dbReference type="GO" id="GO:0008233">
    <property type="term" value="F:peptidase activity"/>
    <property type="evidence" value="ECO:0007669"/>
    <property type="project" value="UniProtKB-KW"/>
</dbReference>
<dbReference type="InterPro" id="IPR004176">
    <property type="entry name" value="Clp_R_N"/>
</dbReference>
<dbReference type="FunFam" id="3.40.50.300:FF:000025">
    <property type="entry name" value="ATP-dependent Clp protease subunit"/>
    <property type="match status" value="1"/>
</dbReference>
<dbReference type="InterPro" id="IPR036628">
    <property type="entry name" value="Clp_N_dom_sf"/>
</dbReference>
<dbReference type="Pfam" id="PF00004">
    <property type="entry name" value="AAA"/>
    <property type="match status" value="1"/>
</dbReference>
<keyword evidence="3 6" id="KW-0067">ATP-binding</keyword>
<dbReference type="PROSITE" id="PS50151">
    <property type="entry name" value="UVR"/>
    <property type="match status" value="1"/>
</dbReference>
<accession>A0A2H3NLY8</accession>
<feature type="domain" description="UVR" evidence="9">
    <location>
        <begin position="437"/>
        <end position="472"/>
    </location>
</feature>
<dbReference type="RefSeq" id="WP_098062023.1">
    <property type="nucleotide sequence ID" value="NZ_PDEP01000006.1"/>
</dbReference>
<dbReference type="InterPro" id="IPR027417">
    <property type="entry name" value="P-loop_NTPase"/>
</dbReference>
<keyword evidence="7" id="KW-0175">Coiled coil</keyword>
<dbReference type="CDD" id="cd19499">
    <property type="entry name" value="RecA-like_ClpB_Hsp104-like"/>
    <property type="match status" value="1"/>
</dbReference>
<dbReference type="FunFam" id="3.40.50.300:FF:000010">
    <property type="entry name" value="Chaperone clpB 1, putative"/>
    <property type="match status" value="1"/>
</dbReference>
<dbReference type="SUPFAM" id="SSF52540">
    <property type="entry name" value="P-loop containing nucleoside triphosphate hydrolases"/>
    <property type="match status" value="2"/>
</dbReference>
<dbReference type="GO" id="GO:0034605">
    <property type="term" value="P:cellular response to heat"/>
    <property type="evidence" value="ECO:0007669"/>
    <property type="project" value="TreeGrafter"/>
</dbReference>
<dbReference type="Proteomes" id="UP000221024">
    <property type="component" value="Unassembled WGS sequence"/>
</dbReference>
<feature type="domain" description="Clp R" evidence="10">
    <location>
        <begin position="1"/>
        <end position="146"/>
    </location>
</feature>
<dbReference type="GO" id="GO:0016887">
    <property type="term" value="F:ATP hydrolysis activity"/>
    <property type="evidence" value="ECO:0007669"/>
    <property type="project" value="InterPro"/>
</dbReference>
<dbReference type="GO" id="GO:0005524">
    <property type="term" value="F:ATP binding"/>
    <property type="evidence" value="ECO:0007669"/>
    <property type="project" value="UniProtKB-KW"/>
</dbReference>
<dbReference type="InterPro" id="IPR001270">
    <property type="entry name" value="ClpA/B"/>
</dbReference>
<gene>
    <name evidence="11" type="ORF">CRI93_07590</name>
</gene>
<protein>
    <submittedName>
        <fullName evidence="11">Clp protease ClpC</fullName>
    </submittedName>
</protein>
<evidence type="ECO:0000256" key="1">
    <source>
        <dbReference type="ARBA" id="ARBA00022737"/>
    </source>
</evidence>
<evidence type="ECO:0000256" key="2">
    <source>
        <dbReference type="ARBA" id="ARBA00022741"/>
    </source>
</evidence>
<evidence type="ECO:0000256" key="8">
    <source>
        <dbReference type="SAM" id="MobiDB-lite"/>
    </source>
</evidence>
<dbReference type="InterPro" id="IPR041546">
    <property type="entry name" value="ClpA/ClpB_AAA_lid"/>
</dbReference>
<keyword evidence="11" id="KW-0378">Hydrolase</keyword>
<comment type="similarity">
    <text evidence="6">Belongs to the ClpA/ClpB family.</text>
</comment>
<keyword evidence="12" id="KW-1185">Reference proteome</keyword>
<dbReference type="InterPro" id="IPR001943">
    <property type="entry name" value="UVR_dom"/>
</dbReference>
<organism evidence="11 12">
    <name type="scientific">Longimonas halophila</name>
    <dbReference type="NCBI Taxonomy" id="1469170"/>
    <lineage>
        <taxon>Bacteria</taxon>
        <taxon>Pseudomonadati</taxon>
        <taxon>Rhodothermota</taxon>
        <taxon>Rhodothermia</taxon>
        <taxon>Rhodothermales</taxon>
        <taxon>Salisaetaceae</taxon>
        <taxon>Longimonas</taxon>
    </lineage>
</organism>
<dbReference type="CDD" id="cd00009">
    <property type="entry name" value="AAA"/>
    <property type="match status" value="1"/>
</dbReference>
<dbReference type="PANTHER" id="PTHR11638:SF18">
    <property type="entry name" value="HEAT SHOCK PROTEIN 104"/>
    <property type="match status" value="1"/>
</dbReference>
<dbReference type="PROSITE" id="PS00871">
    <property type="entry name" value="CLPAB_2"/>
    <property type="match status" value="1"/>
</dbReference>
<dbReference type="PROSITE" id="PS51903">
    <property type="entry name" value="CLP_R"/>
    <property type="match status" value="1"/>
</dbReference>
<evidence type="ECO:0000313" key="12">
    <source>
        <dbReference type="Proteomes" id="UP000221024"/>
    </source>
</evidence>
<dbReference type="PANTHER" id="PTHR11638">
    <property type="entry name" value="ATP-DEPENDENT CLP PROTEASE"/>
    <property type="match status" value="1"/>
</dbReference>
<dbReference type="InterPro" id="IPR050130">
    <property type="entry name" value="ClpA_ClpB"/>
</dbReference>
<proteinExistence type="inferred from homology"/>
<dbReference type="Pfam" id="PF17871">
    <property type="entry name" value="AAA_lid_9"/>
    <property type="match status" value="1"/>
</dbReference>
<feature type="coiled-coil region" evidence="7">
    <location>
        <begin position="426"/>
        <end position="486"/>
    </location>
</feature>
<dbReference type="OrthoDB" id="9803641at2"/>
<keyword evidence="2 6" id="KW-0547">Nucleotide-binding</keyword>
<dbReference type="Gene3D" id="4.10.860.10">
    <property type="entry name" value="UVR domain"/>
    <property type="match status" value="1"/>
</dbReference>
<dbReference type="SMART" id="SM01086">
    <property type="entry name" value="ClpB_D2-small"/>
    <property type="match status" value="1"/>
</dbReference>
<dbReference type="InterPro" id="IPR003593">
    <property type="entry name" value="AAA+_ATPase"/>
</dbReference>
<evidence type="ECO:0000256" key="5">
    <source>
        <dbReference type="PROSITE-ProRule" id="PRU01251"/>
    </source>
</evidence>
<dbReference type="Pfam" id="PF02861">
    <property type="entry name" value="Clp_N"/>
    <property type="match status" value="1"/>
</dbReference>
<evidence type="ECO:0000256" key="6">
    <source>
        <dbReference type="RuleBase" id="RU004432"/>
    </source>
</evidence>
<reference evidence="11 12" key="1">
    <citation type="submission" date="2017-10" db="EMBL/GenBank/DDBJ databases">
        <title>Draft genome of Longimonas halophila.</title>
        <authorList>
            <person name="Goh K.M."/>
            <person name="Shamsir M.S."/>
            <person name="Lim S.W."/>
        </authorList>
    </citation>
    <scope>NUCLEOTIDE SEQUENCE [LARGE SCALE GENOMIC DNA]</scope>
    <source>
        <strain evidence="11 12">KCTC 42399</strain>
    </source>
</reference>
<dbReference type="AlphaFoldDB" id="A0A2H3NLY8"/>
<dbReference type="InterPro" id="IPR003959">
    <property type="entry name" value="ATPase_AAA_core"/>
</dbReference>
<name>A0A2H3NLY8_9BACT</name>
<evidence type="ECO:0000313" key="11">
    <source>
        <dbReference type="EMBL" id="PEN06995.1"/>
    </source>
</evidence>
<dbReference type="GO" id="GO:0006508">
    <property type="term" value="P:proteolysis"/>
    <property type="evidence" value="ECO:0007669"/>
    <property type="project" value="UniProtKB-KW"/>
</dbReference>
<dbReference type="Gene3D" id="1.10.8.60">
    <property type="match status" value="2"/>
</dbReference>
<dbReference type="InterPro" id="IPR019489">
    <property type="entry name" value="Clp_ATPase_C"/>
</dbReference>
<dbReference type="SUPFAM" id="SSF81923">
    <property type="entry name" value="Double Clp-N motif"/>
    <property type="match status" value="1"/>
</dbReference>